<dbReference type="PANTHER" id="PTHR24329:SF516">
    <property type="entry name" value="HOMEOBOX PROTEIN GOOSECOID"/>
    <property type="match status" value="1"/>
</dbReference>
<dbReference type="GO" id="GO:0000977">
    <property type="term" value="F:RNA polymerase II transcription regulatory region sequence-specific DNA binding"/>
    <property type="evidence" value="ECO:0007669"/>
    <property type="project" value="TreeGrafter"/>
</dbReference>
<evidence type="ECO:0000256" key="6">
    <source>
        <dbReference type="PROSITE-ProRule" id="PRU00108"/>
    </source>
</evidence>
<feature type="DNA-binding region" description="Homeobox" evidence="6">
    <location>
        <begin position="137"/>
        <end position="196"/>
    </location>
</feature>
<feature type="compositionally biased region" description="Basic and acidic residues" evidence="8">
    <location>
        <begin position="195"/>
        <end position="226"/>
    </location>
</feature>
<evidence type="ECO:0000256" key="1">
    <source>
        <dbReference type="ARBA" id="ARBA00004123"/>
    </source>
</evidence>
<dbReference type="SUPFAM" id="SSF46689">
    <property type="entry name" value="Homeodomain-like"/>
    <property type="match status" value="1"/>
</dbReference>
<dbReference type="PROSITE" id="PS50071">
    <property type="entry name" value="HOMEOBOX_2"/>
    <property type="match status" value="1"/>
</dbReference>
<evidence type="ECO:0000256" key="2">
    <source>
        <dbReference type="ARBA" id="ARBA00006503"/>
    </source>
</evidence>
<dbReference type="InterPro" id="IPR001356">
    <property type="entry name" value="HD"/>
</dbReference>
<evidence type="ECO:0000256" key="5">
    <source>
        <dbReference type="ARBA" id="ARBA00023242"/>
    </source>
</evidence>
<accession>A0AAV6UL44</accession>
<sequence>MLVRCSLTVQRPPASPTMLPGYPNFHNPYPCCLLPTDLFKGHRGSNPITQRSTPSFSIDSILSRDSGPSRMPVPSAGLPATGPNPMWAPMHYHYSPADLCGYASVLSPYHPGHHLSSSVLLSGAGGLNVHHPHSRRKRRHRTIFSEDQLEQLESAFRKTHYPDVLLREELALRVDLKEERVEVWFKNRRAKWRKQQREEQERHRRADDEHSHRPRHDDDSDDHHSSSEQLARHHSSSEQLARQQEYRTSHTSSLLSP</sequence>
<dbReference type="EMBL" id="JAFNEN010000353">
    <property type="protein sequence ID" value="KAG8184956.1"/>
    <property type="molecule type" value="Genomic_DNA"/>
</dbReference>
<dbReference type="InterPro" id="IPR009057">
    <property type="entry name" value="Homeodomain-like_sf"/>
</dbReference>
<evidence type="ECO:0000256" key="8">
    <source>
        <dbReference type="SAM" id="MobiDB-lite"/>
    </source>
</evidence>
<dbReference type="GO" id="GO:0000981">
    <property type="term" value="F:DNA-binding transcription factor activity, RNA polymerase II-specific"/>
    <property type="evidence" value="ECO:0007669"/>
    <property type="project" value="InterPro"/>
</dbReference>
<dbReference type="AlphaFoldDB" id="A0AAV6UL44"/>
<dbReference type="FunFam" id="1.10.10.60:FF:000223">
    <property type="entry name" value="Goosecoid homeobox 2"/>
    <property type="match status" value="1"/>
</dbReference>
<gene>
    <name evidence="10" type="ORF">JTE90_011087</name>
</gene>
<comment type="subcellular location">
    <subcellularLocation>
        <location evidence="1 6 7">Nucleus</location>
    </subcellularLocation>
</comment>
<proteinExistence type="inferred from homology"/>
<reference evidence="10 11" key="1">
    <citation type="journal article" date="2022" name="Nat. Ecol. Evol.">
        <title>A masculinizing supergene underlies an exaggerated male reproductive morph in a spider.</title>
        <authorList>
            <person name="Hendrickx F."/>
            <person name="De Corte Z."/>
            <person name="Sonet G."/>
            <person name="Van Belleghem S.M."/>
            <person name="Kostlbacher S."/>
            <person name="Vangestel C."/>
        </authorList>
    </citation>
    <scope>NUCLEOTIDE SEQUENCE [LARGE SCALE GENOMIC DNA]</scope>
    <source>
        <strain evidence="10">W744_W776</strain>
    </source>
</reference>
<dbReference type="CDD" id="cd00086">
    <property type="entry name" value="homeodomain"/>
    <property type="match status" value="1"/>
</dbReference>
<dbReference type="PROSITE" id="PS00027">
    <property type="entry name" value="HOMEOBOX_1"/>
    <property type="match status" value="1"/>
</dbReference>
<evidence type="ECO:0000313" key="11">
    <source>
        <dbReference type="Proteomes" id="UP000827092"/>
    </source>
</evidence>
<dbReference type="Proteomes" id="UP000827092">
    <property type="component" value="Unassembled WGS sequence"/>
</dbReference>
<dbReference type="GO" id="GO:0005634">
    <property type="term" value="C:nucleus"/>
    <property type="evidence" value="ECO:0007669"/>
    <property type="project" value="UniProtKB-SubCell"/>
</dbReference>
<dbReference type="PANTHER" id="PTHR24329">
    <property type="entry name" value="HOMEOBOX PROTEIN ARISTALESS"/>
    <property type="match status" value="1"/>
</dbReference>
<evidence type="ECO:0000256" key="7">
    <source>
        <dbReference type="RuleBase" id="RU000682"/>
    </source>
</evidence>
<dbReference type="SMART" id="SM00389">
    <property type="entry name" value="HOX"/>
    <property type="match status" value="1"/>
</dbReference>
<protein>
    <recommendedName>
        <fullName evidence="9">Homeobox domain-containing protein</fullName>
    </recommendedName>
</protein>
<evidence type="ECO:0000259" key="9">
    <source>
        <dbReference type="PROSITE" id="PS50071"/>
    </source>
</evidence>
<evidence type="ECO:0000256" key="3">
    <source>
        <dbReference type="ARBA" id="ARBA00023125"/>
    </source>
</evidence>
<keyword evidence="5 6" id="KW-0539">Nucleus</keyword>
<feature type="region of interest" description="Disordered" evidence="8">
    <location>
        <begin position="192"/>
        <end position="257"/>
    </location>
</feature>
<evidence type="ECO:0000256" key="4">
    <source>
        <dbReference type="ARBA" id="ARBA00023155"/>
    </source>
</evidence>
<organism evidence="10 11">
    <name type="scientific">Oedothorax gibbosus</name>
    <dbReference type="NCBI Taxonomy" id="931172"/>
    <lineage>
        <taxon>Eukaryota</taxon>
        <taxon>Metazoa</taxon>
        <taxon>Ecdysozoa</taxon>
        <taxon>Arthropoda</taxon>
        <taxon>Chelicerata</taxon>
        <taxon>Arachnida</taxon>
        <taxon>Araneae</taxon>
        <taxon>Araneomorphae</taxon>
        <taxon>Entelegynae</taxon>
        <taxon>Araneoidea</taxon>
        <taxon>Linyphiidae</taxon>
        <taxon>Erigoninae</taxon>
        <taxon>Oedothorax</taxon>
    </lineage>
</organism>
<feature type="domain" description="Homeobox" evidence="9">
    <location>
        <begin position="135"/>
        <end position="195"/>
    </location>
</feature>
<keyword evidence="3 6" id="KW-0238">DNA-binding</keyword>
<dbReference type="InterPro" id="IPR017970">
    <property type="entry name" value="Homeobox_CS"/>
</dbReference>
<keyword evidence="4 6" id="KW-0371">Homeobox</keyword>
<keyword evidence="11" id="KW-1185">Reference proteome</keyword>
<name>A0AAV6UL44_9ARAC</name>
<dbReference type="InterPro" id="IPR050649">
    <property type="entry name" value="Paired_Homeobox_TFs"/>
</dbReference>
<comment type="similarity">
    <text evidence="2">Belongs to the paired homeobox family. Bicoid subfamily.</text>
</comment>
<dbReference type="Gene3D" id="1.10.10.60">
    <property type="entry name" value="Homeodomain-like"/>
    <property type="match status" value="1"/>
</dbReference>
<dbReference type="Pfam" id="PF00046">
    <property type="entry name" value="Homeodomain"/>
    <property type="match status" value="1"/>
</dbReference>
<comment type="caution">
    <text evidence="10">The sequence shown here is derived from an EMBL/GenBank/DDBJ whole genome shotgun (WGS) entry which is preliminary data.</text>
</comment>
<evidence type="ECO:0000313" key="10">
    <source>
        <dbReference type="EMBL" id="KAG8184956.1"/>
    </source>
</evidence>